<dbReference type="InterPro" id="IPR013736">
    <property type="entry name" value="Xaa-Pro_dipept_C"/>
</dbReference>
<dbReference type="GO" id="GO:0008239">
    <property type="term" value="F:dipeptidyl-peptidase activity"/>
    <property type="evidence" value="ECO:0007669"/>
    <property type="project" value="InterPro"/>
</dbReference>
<reference evidence="2 3" key="1">
    <citation type="submission" date="2020-02" db="EMBL/GenBank/DDBJ databases">
        <title>Draft genome sequence of Haematococcus lacustris strain NIES-144.</title>
        <authorList>
            <person name="Morimoto D."/>
            <person name="Nakagawa S."/>
            <person name="Yoshida T."/>
            <person name="Sawayama S."/>
        </authorList>
    </citation>
    <scope>NUCLEOTIDE SEQUENCE [LARGE SCALE GENOMIC DNA]</scope>
    <source>
        <strain evidence="2 3">NIES-144</strain>
    </source>
</reference>
<accession>A0A6A0AKA8</accession>
<dbReference type="InterPro" id="IPR008979">
    <property type="entry name" value="Galactose-bd-like_sf"/>
</dbReference>
<keyword evidence="3" id="KW-1185">Reference proteome</keyword>
<dbReference type="SUPFAM" id="SSF49785">
    <property type="entry name" value="Galactose-binding domain-like"/>
    <property type="match status" value="1"/>
</dbReference>
<feature type="non-terminal residue" evidence="2">
    <location>
        <position position="56"/>
    </location>
</feature>
<protein>
    <submittedName>
        <fullName evidence="2">PepX_C domain-containing protein</fullName>
    </submittedName>
</protein>
<feature type="non-terminal residue" evidence="2">
    <location>
        <position position="1"/>
    </location>
</feature>
<name>A0A6A0AKA8_HAELA</name>
<dbReference type="Gene3D" id="2.60.120.260">
    <property type="entry name" value="Galactose-binding domain-like"/>
    <property type="match status" value="1"/>
</dbReference>
<evidence type="ECO:0000259" key="1">
    <source>
        <dbReference type="Pfam" id="PF08530"/>
    </source>
</evidence>
<dbReference type="Proteomes" id="UP000485058">
    <property type="component" value="Unassembled WGS sequence"/>
</dbReference>
<dbReference type="AlphaFoldDB" id="A0A6A0AKA8"/>
<evidence type="ECO:0000313" key="3">
    <source>
        <dbReference type="Proteomes" id="UP000485058"/>
    </source>
</evidence>
<evidence type="ECO:0000313" key="2">
    <source>
        <dbReference type="EMBL" id="GFH33266.1"/>
    </source>
</evidence>
<dbReference type="EMBL" id="BLLF01008142">
    <property type="protein sequence ID" value="GFH33266.1"/>
    <property type="molecule type" value="Genomic_DNA"/>
</dbReference>
<gene>
    <name evidence="2" type="ORF">HaLaN_32611</name>
</gene>
<dbReference type="Pfam" id="PF08530">
    <property type="entry name" value="PepX_C"/>
    <property type="match status" value="1"/>
</dbReference>
<feature type="domain" description="Xaa-Pro dipeptidyl-peptidase C-terminal" evidence="1">
    <location>
        <begin position="2"/>
        <end position="50"/>
    </location>
</feature>
<sequence>VKWLEAGEIAEVQVMLNTTSNLFKQGHRLRLDVSCSSFPRYDINYGVTSQEHAEWE</sequence>
<organism evidence="2 3">
    <name type="scientific">Haematococcus lacustris</name>
    <name type="common">Green alga</name>
    <name type="synonym">Haematococcus pluvialis</name>
    <dbReference type="NCBI Taxonomy" id="44745"/>
    <lineage>
        <taxon>Eukaryota</taxon>
        <taxon>Viridiplantae</taxon>
        <taxon>Chlorophyta</taxon>
        <taxon>core chlorophytes</taxon>
        <taxon>Chlorophyceae</taxon>
        <taxon>CS clade</taxon>
        <taxon>Chlamydomonadales</taxon>
        <taxon>Haematococcaceae</taxon>
        <taxon>Haematococcus</taxon>
    </lineage>
</organism>
<comment type="caution">
    <text evidence="2">The sequence shown here is derived from an EMBL/GenBank/DDBJ whole genome shotgun (WGS) entry which is preliminary data.</text>
</comment>
<proteinExistence type="predicted"/>